<dbReference type="KEGG" id="dfa:DFA_08547"/>
<feature type="coiled-coil region" evidence="1">
    <location>
        <begin position="298"/>
        <end position="334"/>
    </location>
</feature>
<accession>F4Q2Y7</accession>
<sequence length="403" mass="45647">METPKLPFTIPQGVKDLFDLFNQSLTIAKQFAEDGISVNVFQKPHFIKIDDRKVKFCLKFRFVLMRKFLIFASQFGTFDVIVSKTFTLKDPILSVDSYQNAIIAALADPTQIQIPPVQVVSKTTTINNATPTPAATANSPDDDLKQFTTSGTGPAAGWLDINLEVGEIEKVLGKTQAKYFSQLEDANFDEFERVLSFVTQILMDTMKRGRWMSTIIRSIYKRIDKAGYTSEVYRGSYDAVEDCIDEMKVDTSKSQSEKDKAKKKPVKQSFFGTSRVTAYFDLDHNKKEDEDKPDDEEVAKLQQQIRQEQKLLEQEQLKLQLKRLQELKIQVTNRIHKECVKKLGDKDDEEDGVDGANKMHVSGTKELPLKGGHQQQLHQSGVLFTEYIVLLANSQSSVVVNSL</sequence>
<evidence type="ECO:0000313" key="3">
    <source>
        <dbReference type="Proteomes" id="UP000007797"/>
    </source>
</evidence>
<keyword evidence="1" id="KW-0175">Coiled coil</keyword>
<dbReference type="AlphaFoldDB" id="F4Q2Y7"/>
<name>F4Q2Y7_CACFS</name>
<evidence type="ECO:0000313" key="2">
    <source>
        <dbReference type="EMBL" id="EGG17551.1"/>
    </source>
</evidence>
<proteinExistence type="predicted"/>
<dbReference type="EMBL" id="GL883021">
    <property type="protein sequence ID" value="EGG17551.1"/>
    <property type="molecule type" value="Genomic_DNA"/>
</dbReference>
<protein>
    <submittedName>
        <fullName evidence="2">Uncharacterized protein</fullName>
    </submittedName>
</protein>
<gene>
    <name evidence="2" type="ORF">DFA_08547</name>
</gene>
<keyword evidence="3" id="KW-1185">Reference proteome</keyword>
<dbReference type="RefSeq" id="XP_004356035.1">
    <property type="nucleotide sequence ID" value="XM_004355982.1"/>
</dbReference>
<dbReference type="GeneID" id="14868976"/>
<organism evidence="2 3">
    <name type="scientific">Cavenderia fasciculata</name>
    <name type="common">Slime mold</name>
    <name type="synonym">Dictyostelium fasciculatum</name>
    <dbReference type="NCBI Taxonomy" id="261658"/>
    <lineage>
        <taxon>Eukaryota</taxon>
        <taxon>Amoebozoa</taxon>
        <taxon>Evosea</taxon>
        <taxon>Eumycetozoa</taxon>
        <taxon>Dictyostelia</taxon>
        <taxon>Acytosteliales</taxon>
        <taxon>Cavenderiaceae</taxon>
        <taxon>Cavenderia</taxon>
    </lineage>
</organism>
<dbReference type="Proteomes" id="UP000007797">
    <property type="component" value="Unassembled WGS sequence"/>
</dbReference>
<reference evidence="3" key="1">
    <citation type="journal article" date="2011" name="Genome Res.">
        <title>Phylogeny-wide analysis of social amoeba genomes highlights ancient origins for complex intercellular communication.</title>
        <authorList>
            <person name="Heidel A.J."/>
            <person name="Lawal H.M."/>
            <person name="Felder M."/>
            <person name="Schilde C."/>
            <person name="Helps N.R."/>
            <person name="Tunggal B."/>
            <person name="Rivero F."/>
            <person name="John U."/>
            <person name="Schleicher M."/>
            <person name="Eichinger L."/>
            <person name="Platzer M."/>
            <person name="Noegel A.A."/>
            <person name="Schaap P."/>
            <person name="Gloeckner G."/>
        </authorList>
    </citation>
    <scope>NUCLEOTIDE SEQUENCE [LARGE SCALE GENOMIC DNA]</scope>
    <source>
        <strain evidence="3">SH3</strain>
    </source>
</reference>
<evidence type="ECO:0000256" key="1">
    <source>
        <dbReference type="SAM" id="Coils"/>
    </source>
</evidence>